<evidence type="ECO:0000256" key="1">
    <source>
        <dbReference type="ARBA" id="ARBA00005662"/>
    </source>
</evidence>
<reference evidence="3 4" key="1">
    <citation type="submission" date="2021-08" db="EMBL/GenBank/DDBJ databases">
        <title>Draft genome sequence of Spirulina subsalsa with high tolerance to salinity and hype-accumulation of phycocyanin.</title>
        <authorList>
            <person name="Pei H."/>
            <person name="Jiang L."/>
        </authorList>
    </citation>
    <scope>NUCLEOTIDE SEQUENCE [LARGE SCALE GENOMIC DNA]</scope>
    <source>
        <strain evidence="3 4">FACHB-351</strain>
    </source>
</reference>
<dbReference type="SMART" id="SM00854">
    <property type="entry name" value="PGA_cap"/>
    <property type="match status" value="1"/>
</dbReference>
<protein>
    <submittedName>
        <fullName evidence="3">CapA family protein</fullName>
    </submittedName>
</protein>
<dbReference type="InterPro" id="IPR029052">
    <property type="entry name" value="Metallo-depent_PP-like"/>
</dbReference>
<dbReference type="Pfam" id="PF09587">
    <property type="entry name" value="PGA_cap"/>
    <property type="match status" value="1"/>
</dbReference>
<organism evidence="3 4">
    <name type="scientific">Spirulina subsalsa FACHB-351</name>
    <dbReference type="NCBI Taxonomy" id="234711"/>
    <lineage>
        <taxon>Bacteria</taxon>
        <taxon>Bacillati</taxon>
        <taxon>Cyanobacteriota</taxon>
        <taxon>Cyanophyceae</taxon>
        <taxon>Spirulinales</taxon>
        <taxon>Spirulinaceae</taxon>
        <taxon>Spirulina</taxon>
    </lineage>
</organism>
<comment type="caution">
    <text evidence="3">The sequence shown here is derived from an EMBL/GenBank/DDBJ whole genome shotgun (WGS) entry which is preliminary data.</text>
</comment>
<comment type="similarity">
    <text evidence="1">Belongs to the CapA family.</text>
</comment>
<evidence type="ECO:0000313" key="3">
    <source>
        <dbReference type="EMBL" id="MCW6036699.1"/>
    </source>
</evidence>
<gene>
    <name evidence="3" type="ORF">K4A83_10560</name>
</gene>
<dbReference type="CDD" id="cd07381">
    <property type="entry name" value="MPP_CapA"/>
    <property type="match status" value="1"/>
</dbReference>
<dbReference type="SUPFAM" id="SSF56300">
    <property type="entry name" value="Metallo-dependent phosphatases"/>
    <property type="match status" value="1"/>
</dbReference>
<dbReference type="EMBL" id="JAIHOM010000043">
    <property type="protein sequence ID" value="MCW6036699.1"/>
    <property type="molecule type" value="Genomic_DNA"/>
</dbReference>
<dbReference type="InterPro" id="IPR052169">
    <property type="entry name" value="CW_Biosynth-Accessory"/>
</dbReference>
<evidence type="ECO:0000313" key="4">
    <source>
        <dbReference type="Proteomes" id="UP001526426"/>
    </source>
</evidence>
<dbReference type="PANTHER" id="PTHR33393:SF11">
    <property type="entry name" value="POLYGLUTAMINE SYNTHESIS ACCESSORY PROTEIN RV0574C-RELATED"/>
    <property type="match status" value="1"/>
</dbReference>
<proteinExistence type="inferred from homology"/>
<feature type="domain" description="Capsule synthesis protein CapA" evidence="2">
    <location>
        <begin position="42"/>
        <end position="281"/>
    </location>
</feature>
<dbReference type="Gene3D" id="3.60.21.10">
    <property type="match status" value="1"/>
</dbReference>
<dbReference type="PANTHER" id="PTHR33393">
    <property type="entry name" value="POLYGLUTAMINE SYNTHESIS ACCESSORY PROTEIN RV0574C-RELATED"/>
    <property type="match status" value="1"/>
</dbReference>
<dbReference type="Proteomes" id="UP001526426">
    <property type="component" value="Unassembled WGS sequence"/>
</dbReference>
<name>A0ABT3L6H6_9CYAN</name>
<sequence>MLGTLAWTPPLAAQTFSDLLPEWEIPEPSHPPFIAPELSTVTIKAVGDTILGTNYPSNHLPPQPDALFQRVQSLLTDADFVFANFESTLTNYPHTPKRPSAGRVYAFRSPPEHSAVLKRAGFTILSVANNHSHDFSVQGYQDTIRHIQNQGMLAVGEKNKIVYTEANGLTVAWIGFSYLGHHNSIHDLAQARKLAQQASQNADLVIISVHAGAEGMNAIHTRNQTEMFLGENRGNMVQFSRTMIDHGADLILGHGPHVPRAIELYRGRLIAYSLGNFVGYRTLNTQGANGYSLILAVELEADGQFLEGQIIPLRLTPEGIPYPDPEGRTIQLIRRLNASDFPQTPLEITPEGALIVLPKD</sequence>
<evidence type="ECO:0000259" key="2">
    <source>
        <dbReference type="SMART" id="SM00854"/>
    </source>
</evidence>
<dbReference type="InterPro" id="IPR019079">
    <property type="entry name" value="Capsule_synth_CapA"/>
</dbReference>
<keyword evidence="4" id="KW-1185">Reference proteome</keyword>
<accession>A0ABT3L6H6</accession>